<feature type="transmembrane region" description="Helical" evidence="1">
    <location>
        <begin position="1371"/>
        <end position="1396"/>
    </location>
</feature>
<dbReference type="Pfam" id="PF07723">
    <property type="entry name" value="LRR_2"/>
    <property type="match status" value="3"/>
</dbReference>
<dbReference type="SUPFAM" id="SSF52047">
    <property type="entry name" value="RNI-like"/>
    <property type="match status" value="1"/>
</dbReference>
<comment type="caution">
    <text evidence="3">The sequence shown here is derived from an EMBL/GenBank/DDBJ whole genome shotgun (WGS) entry which is preliminary data.</text>
</comment>
<proteinExistence type="predicted"/>
<keyword evidence="1" id="KW-1133">Transmembrane helix</keyword>
<dbReference type="InterPro" id="IPR050232">
    <property type="entry name" value="FBL13/AtMIF1-like"/>
</dbReference>
<feature type="transmembrane region" description="Helical" evidence="1">
    <location>
        <begin position="1276"/>
        <end position="1295"/>
    </location>
</feature>
<dbReference type="SUPFAM" id="SSF81383">
    <property type="entry name" value="F-box domain"/>
    <property type="match status" value="1"/>
</dbReference>
<dbReference type="Gene3D" id="3.80.10.10">
    <property type="entry name" value="Ribonuclease Inhibitor"/>
    <property type="match status" value="1"/>
</dbReference>
<dbReference type="PANTHER" id="PTHR31900">
    <property type="entry name" value="F-BOX/RNI SUPERFAMILY PROTEIN-RELATED"/>
    <property type="match status" value="1"/>
</dbReference>
<feature type="transmembrane region" description="Helical" evidence="1">
    <location>
        <begin position="103"/>
        <end position="124"/>
    </location>
</feature>
<evidence type="ECO:0000313" key="4">
    <source>
        <dbReference type="Proteomes" id="UP000188268"/>
    </source>
</evidence>
<evidence type="ECO:0000256" key="1">
    <source>
        <dbReference type="SAM" id="Phobius"/>
    </source>
</evidence>
<dbReference type="Pfam" id="PF08387">
    <property type="entry name" value="FBD"/>
    <property type="match status" value="3"/>
</dbReference>
<dbReference type="Proteomes" id="UP000188268">
    <property type="component" value="Unassembled WGS sequence"/>
</dbReference>
<keyword evidence="1" id="KW-0812">Transmembrane</keyword>
<dbReference type="InterPro" id="IPR006566">
    <property type="entry name" value="FBD"/>
</dbReference>
<keyword evidence="4" id="KW-1185">Reference proteome</keyword>
<dbReference type="EMBL" id="AWWV01012520">
    <property type="protein sequence ID" value="OMO66546.1"/>
    <property type="molecule type" value="Genomic_DNA"/>
</dbReference>
<dbReference type="InterPro" id="IPR053781">
    <property type="entry name" value="F-box_AtFBL13-like"/>
</dbReference>
<evidence type="ECO:0000259" key="2">
    <source>
        <dbReference type="PROSITE" id="PS50181"/>
    </source>
</evidence>
<dbReference type="SUPFAM" id="SSF52058">
    <property type="entry name" value="L domain-like"/>
    <property type="match status" value="1"/>
</dbReference>
<dbReference type="InterPro" id="IPR036047">
    <property type="entry name" value="F-box-like_dom_sf"/>
</dbReference>
<accession>A0A1R3H8H0</accession>
<dbReference type="Gramene" id="OMO66546">
    <property type="protein sequence ID" value="OMO66546"/>
    <property type="gene ID" value="CCACVL1_21095"/>
</dbReference>
<dbReference type="InterPro" id="IPR001810">
    <property type="entry name" value="F-box_dom"/>
</dbReference>
<dbReference type="OrthoDB" id="594804at2759"/>
<reference evidence="3 4" key="1">
    <citation type="submission" date="2013-09" db="EMBL/GenBank/DDBJ databases">
        <title>Corchorus capsularis genome sequencing.</title>
        <authorList>
            <person name="Alam M."/>
            <person name="Haque M.S."/>
            <person name="Islam M.S."/>
            <person name="Emdad E.M."/>
            <person name="Islam M.M."/>
            <person name="Ahmed B."/>
            <person name="Halim A."/>
            <person name="Hossen Q.M.M."/>
            <person name="Hossain M.Z."/>
            <person name="Ahmed R."/>
            <person name="Khan M.M."/>
            <person name="Islam R."/>
            <person name="Rashid M.M."/>
            <person name="Khan S.A."/>
            <person name="Rahman M.S."/>
            <person name="Alam M."/>
        </authorList>
    </citation>
    <scope>NUCLEOTIDE SEQUENCE [LARGE SCALE GENOMIC DNA]</scope>
    <source>
        <strain evidence="4">cv. CVL-1</strain>
        <tissue evidence="3">Whole seedling</tissue>
    </source>
</reference>
<dbReference type="SMART" id="SM00256">
    <property type="entry name" value="FBOX"/>
    <property type="match status" value="1"/>
</dbReference>
<dbReference type="STRING" id="210143.A0A1R3H8H0"/>
<dbReference type="PROSITE" id="PS50181">
    <property type="entry name" value="FBOX"/>
    <property type="match status" value="1"/>
</dbReference>
<dbReference type="CDD" id="cd22160">
    <property type="entry name" value="F-box_AtFBL13-like"/>
    <property type="match status" value="1"/>
</dbReference>
<protein>
    <recommendedName>
        <fullName evidence="2">F-box domain-containing protein</fullName>
    </recommendedName>
</protein>
<dbReference type="SMART" id="SM00579">
    <property type="entry name" value="FBD"/>
    <property type="match status" value="3"/>
</dbReference>
<gene>
    <name evidence="3" type="ORF">CCACVL1_21095</name>
</gene>
<sequence>MDANDSQPLKIRKLCEEGDASQSKDGISSLPDDILLDILSFLTTKEVIRTSILSKRWQNLWISISKFHFDFEEYDINSTLRASFITLVHKALLLRNDLCIQKFHLSTCMPISMFSIFVWITAALGHKVRKLDLSLQYEGGCLLPPDLFTSQSLSKFKLALCFGRLLLPSSIYFFSLKTLYLTNVKFPEDKSTEQLFCGCPVLEELVLEDCCWTNLNNVTLVLPSLRKFTICTDCSSNDDLLDCKIKICAVNLISFHWTSFMILELFLENLSSLVYAHVDAMMERSPLELRSERVVKLLSGIQNVKSLSLSNDTLEGIDLEGTLGLEILPHCIMSCLKTFSLSCFKWDAAEIRLLKYLFEKAAVLEQVTVYYLDDLFDEDVKKQAIGSDEDGLWMTKLKLTTFTIEQQDVSQSKDRISSLPDDMLLDIMSFFTTKEIHSVPTFHFDDKEIDISSTLKASLINMVRKALLLRDDITNATCFFSLKTLYLSRVQFPGDKSTEQLFLWLSTELVWTNLNNVTLVIPSLRKFTVWADHSSNADLLDCDFSRPCLSEPLMHFLQKSPNLESLDIHKGIDFEESWVLEIIPHCVKSSRLKTFSLSRFNWDAAEIHLLKYLFEKAAVLERVTVYCFEDSLDEDAKKQEIIHQLNILLNKTNKSCSEEMDSGHKVQKLDLSLPEKRDFLLPPDLFTSQSLSEFKLELSYGRLLVPSSIYLFSLKTLYLLGVKFPEDESTEQLFSGCPVLEELVLESCHWTNLNNVTLFIPSLRKFTICSNVVCSNDDLLDCKIKICAVNLVSFHWESYMIVELFLENLSSLVYAYVDAMKERRPYEPRSERVVKLLSGIRNVKSLSLSNDTVKFLLHTGTPILQVPLPTFDNLTHLTVECESSEPNICHSEPLMYFLQKSPNLESLDIDCGIKLKGDWVLEIVPHCVKSHLKTFSLSCFNWDASEIHVLKYLFEKVAVLERVTVYSLEDSLDEDVKKQDIIHQLNVLRSSSGLTERRIARELRKWTITCRILMTIHMCRSLSCGNGLAPSMEVVERQAIVPCSTIAPPAVREVSLEKKIGECEGKDAELANVVSDATEFAKELADEVRADLLKLIKDAYPELDLSAFEVVPEGDEKNTSSPVDVEEHEAVISDKGIEGEIAHTKEIGDKFFAGEIGDGTLPTAAIDQPVDSSQVQDEVPRLGFFIASCVLGVFFALGESSMLRIGKAFFVKRPSAFFTCARGAFSILMFDERPPLRVWRASSFSPSRAFFICSSGAFSIWCSTSVPRFTFGERHLFRLLGILLLLLRSILHLALNERPPIRVWRVSSFSPSWHSSLALEEHSPFGAFSICRSTRVPRFTFGERHLFRHLELCSFAIKEHSPFGARQASHALRLASVIFFAILAFFMCSQGAFSIWRSTSVLRFAFDEHHLFRHLGHSSSALKEHSPFGTRRGSHASRLASVTRLRSILHLALDERHTLCVWRASSFSPSWHSSCALKEHSPFGARRASSASRLASIISFAISGILHLLSRSILLLALDEGPTLHEGFGPLARSSSALPDHLPIGVEPFEDFVIILPMLGQELVVCMLASLPIPYEGFGPLGRSSSDLPDRSPVGVEPLEGIFISHTRSGMVHVDRHSVDSHTRLSSGLPDRSPVGVGPLEGIIISQTRSGMVLADHLPVGGHARSSTWENSGNNIPIVVRRLPPNPEGSEALFRLRSGLAFRRLTWLLALSSVPTDDANCCGRHFAGQVTVERSFQDDLKKLKEASAVTGLWSPVWTLMLKSEIKDLDLVSEI</sequence>
<name>A0A1R3H8H0_COCAP</name>
<dbReference type="InterPro" id="IPR032675">
    <property type="entry name" value="LRR_dom_sf"/>
</dbReference>
<dbReference type="InterPro" id="IPR013101">
    <property type="entry name" value="LRR_PRU1-like"/>
</dbReference>
<organism evidence="3 4">
    <name type="scientific">Corchorus capsularis</name>
    <name type="common">Jute</name>
    <dbReference type="NCBI Taxonomy" id="210143"/>
    <lineage>
        <taxon>Eukaryota</taxon>
        <taxon>Viridiplantae</taxon>
        <taxon>Streptophyta</taxon>
        <taxon>Embryophyta</taxon>
        <taxon>Tracheophyta</taxon>
        <taxon>Spermatophyta</taxon>
        <taxon>Magnoliopsida</taxon>
        <taxon>eudicotyledons</taxon>
        <taxon>Gunneridae</taxon>
        <taxon>Pentapetalae</taxon>
        <taxon>rosids</taxon>
        <taxon>malvids</taxon>
        <taxon>Malvales</taxon>
        <taxon>Malvaceae</taxon>
        <taxon>Grewioideae</taxon>
        <taxon>Apeibeae</taxon>
        <taxon>Corchorus</taxon>
    </lineage>
</organism>
<keyword evidence="1" id="KW-0472">Membrane</keyword>
<dbReference type="PANTHER" id="PTHR31900:SF30">
    <property type="entry name" value="SUPERFAMILY PROTEIN, PUTATIVE-RELATED"/>
    <property type="match status" value="1"/>
</dbReference>
<evidence type="ECO:0000313" key="3">
    <source>
        <dbReference type="EMBL" id="OMO66546.1"/>
    </source>
</evidence>
<dbReference type="Gene3D" id="1.20.1280.50">
    <property type="match status" value="1"/>
</dbReference>
<feature type="domain" description="F-box" evidence="2">
    <location>
        <begin position="24"/>
        <end position="60"/>
    </location>
</feature>
<dbReference type="Pfam" id="PF00646">
    <property type="entry name" value="F-box"/>
    <property type="match status" value="1"/>
</dbReference>